<dbReference type="GO" id="GO:0015159">
    <property type="term" value="F:polysaccharide transmembrane transporter activity"/>
    <property type="evidence" value="ECO:0007669"/>
    <property type="project" value="InterPro"/>
</dbReference>
<dbReference type="PANTHER" id="PTHR33619:SF3">
    <property type="entry name" value="POLYSACCHARIDE EXPORT PROTEIN GFCE-RELATED"/>
    <property type="match status" value="1"/>
</dbReference>
<evidence type="ECO:0000313" key="20">
    <source>
        <dbReference type="Proteomes" id="UP000248857"/>
    </source>
</evidence>
<keyword evidence="12" id="KW-0564">Palmitate</keyword>
<dbReference type="Gene3D" id="3.10.560.10">
    <property type="entry name" value="Outer membrane lipoprotein wza domain like"/>
    <property type="match status" value="3"/>
</dbReference>
<accession>A0A2W1JYE9</accession>
<dbReference type="Pfam" id="PF22461">
    <property type="entry name" value="SLBB_2"/>
    <property type="match status" value="2"/>
</dbReference>
<dbReference type="OrthoDB" id="9793939at2"/>
<evidence type="ECO:0000256" key="1">
    <source>
        <dbReference type="ARBA" id="ARBA00004571"/>
    </source>
</evidence>
<evidence type="ECO:0000256" key="6">
    <source>
        <dbReference type="ARBA" id="ARBA00022692"/>
    </source>
</evidence>
<dbReference type="InterPro" id="IPR049712">
    <property type="entry name" value="Poly_export"/>
</dbReference>
<keyword evidence="13" id="KW-0998">Cell outer membrane</keyword>
<name>A0A2W1JYE9_9CYAN</name>
<evidence type="ECO:0000256" key="7">
    <source>
        <dbReference type="ARBA" id="ARBA00022729"/>
    </source>
</evidence>
<dbReference type="Pfam" id="PF02563">
    <property type="entry name" value="Poly_export"/>
    <property type="match status" value="1"/>
</dbReference>
<evidence type="ECO:0000256" key="8">
    <source>
        <dbReference type="ARBA" id="ARBA00023047"/>
    </source>
</evidence>
<comment type="similarity">
    <text evidence="2">Belongs to the BexD/CtrA/VexA family.</text>
</comment>
<proteinExistence type="inferred from homology"/>
<keyword evidence="5" id="KW-0762">Sugar transport</keyword>
<keyword evidence="20" id="KW-1185">Reference proteome</keyword>
<evidence type="ECO:0000256" key="10">
    <source>
        <dbReference type="ARBA" id="ARBA00023114"/>
    </source>
</evidence>
<feature type="domain" description="SLBB" evidence="18">
    <location>
        <begin position="130"/>
        <end position="208"/>
    </location>
</feature>
<evidence type="ECO:0000256" key="12">
    <source>
        <dbReference type="ARBA" id="ARBA00023139"/>
    </source>
</evidence>
<keyword evidence="3" id="KW-0813">Transport</keyword>
<dbReference type="EMBL" id="PQWO01000002">
    <property type="protein sequence ID" value="PZD74534.1"/>
    <property type="molecule type" value="Genomic_DNA"/>
</dbReference>
<dbReference type="AlphaFoldDB" id="A0A2W1JYE9"/>
<evidence type="ECO:0000259" key="17">
    <source>
        <dbReference type="Pfam" id="PF10531"/>
    </source>
</evidence>
<keyword evidence="6" id="KW-0812">Transmembrane</keyword>
<keyword evidence="10" id="KW-0626">Porin</keyword>
<evidence type="ECO:0000256" key="9">
    <source>
        <dbReference type="ARBA" id="ARBA00023065"/>
    </source>
</evidence>
<dbReference type="Gene3D" id="3.30.1950.10">
    <property type="entry name" value="wza like domain"/>
    <property type="match status" value="1"/>
</dbReference>
<keyword evidence="14" id="KW-0449">Lipoprotein</keyword>
<feature type="domain" description="SLBB" evidence="18">
    <location>
        <begin position="278"/>
        <end position="339"/>
    </location>
</feature>
<keyword evidence="11" id="KW-0472">Membrane</keyword>
<evidence type="ECO:0000313" key="19">
    <source>
        <dbReference type="EMBL" id="PZD74534.1"/>
    </source>
</evidence>
<dbReference type="RefSeq" id="WP_110985054.1">
    <property type="nucleotide sequence ID" value="NZ_CAWNWM010000002.1"/>
</dbReference>
<dbReference type="GO" id="GO:0009279">
    <property type="term" value="C:cell outer membrane"/>
    <property type="evidence" value="ECO:0007669"/>
    <property type="project" value="UniProtKB-SubCell"/>
</dbReference>
<keyword evidence="8" id="KW-0625">Polysaccharide transport</keyword>
<keyword evidence="9" id="KW-0406">Ion transport</keyword>
<evidence type="ECO:0000259" key="18">
    <source>
        <dbReference type="Pfam" id="PF22461"/>
    </source>
</evidence>
<feature type="chain" id="PRO_5016012665" evidence="15">
    <location>
        <begin position="26"/>
        <end position="478"/>
    </location>
</feature>
<evidence type="ECO:0000256" key="2">
    <source>
        <dbReference type="ARBA" id="ARBA00009450"/>
    </source>
</evidence>
<keyword evidence="4" id="KW-1134">Transmembrane beta strand</keyword>
<dbReference type="Proteomes" id="UP000248857">
    <property type="component" value="Unassembled WGS sequence"/>
</dbReference>
<comment type="caution">
    <text evidence="19">The sequence shown here is derived from an EMBL/GenBank/DDBJ whole genome shotgun (WGS) entry which is preliminary data.</text>
</comment>
<dbReference type="InterPro" id="IPR003715">
    <property type="entry name" value="Poly_export_N"/>
</dbReference>
<evidence type="ECO:0000256" key="13">
    <source>
        <dbReference type="ARBA" id="ARBA00023237"/>
    </source>
</evidence>
<comment type="subcellular location">
    <subcellularLocation>
        <location evidence="1">Cell outer membrane</location>
        <topology evidence="1">Multi-pass membrane protein</topology>
    </subcellularLocation>
</comment>
<gene>
    <name evidence="19" type="primary">kpsD_1</name>
    <name evidence="19" type="ORF">C1752_00704</name>
</gene>
<evidence type="ECO:0000256" key="14">
    <source>
        <dbReference type="ARBA" id="ARBA00023288"/>
    </source>
</evidence>
<organism evidence="19 20">
    <name type="scientific">Acaryochloris thomasi RCC1774</name>
    <dbReference type="NCBI Taxonomy" id="1764569"/>
    <lineage>
        <taxon>Bacteria</taxon>
        <taxon>Bacillati</taxon>
        <taxon>Cyanobacteriota</taxon>
        <taxon>Cyanophyceae</taxon>
        <taxon>Acaryochloridales</taxon>
        <taxon>Acaryochloridaceae</taxon>
        <taxon>Acaryochloris</taxon>
        <taxon>Acaryochloris thomasi</taxon>
    </lineage>
</organism>
<protein>
    <submittedName>
        <fullName evidence="19">Polysialic acid transport protein KpsD</fullName>
    </submittedName>
</protein>
<dbReference type="GO" id="GO:0015288">
    <property type="term" value="F:porin activity"/>
    <property type="evidence" value="ECO:0007669"/>
    <property type="project" value="UniProtKB-KW"/>
</dbReference>
<sequence length="478" mass="50733">MSHSVRPLIIATLAASVMGGAPAWAASGQSEQSVNKSETPLLVAAVNPNSYILGPGDQVQLTLFGQDNLFPTPYLVLVDGTISLPFIGNVPVAGRSIGQVEQDLNARYSRYYKRPLVTVILTRPRSLNLAIAGEVRRPGTYPIDSPEQIPTVTQLIQLAGGTTQSADLSRVQVKRTGNEVESLDLLKLLTEGSISENIDLRDGDTVIIPPSDSLNLADSDLIASASFSAATSEPLNIAVVGEVYRPGPHTIRPGSANVNEAGEVGQNRGGGTGREFPTVTQAIQTAGGIKPEANVSQVQVRRRSRNGSEQLIDVDLWKLLQEGDLKQDIALQQGDTVIVPKGEGFTAQDQVTLSAASFSPATIDVNVVGEVTRPGVVQVPPNTPLNTAMLSAGGFNTSRAKKSSVQLIRLNPDGTVTQRKVKIDFDQPVNEETNPALRNNDVVVVDRSGLTKFSDSVTSVFAPIRGVGGATGIFRTFF</sequence>
<dbReference type="InterPro" id="IPR054765">
    <property type="entry name" value="SLBB_dom"/>
</dbReference>
<feature type="signal peptide" evidence="15">
    <location>
        <begin position="1"/>
        <end position="25"/>
    </location>
</feature>
<evidence type="ECO:0000256" key="11">
    <source>
        <dbReference type="ARBA" id="ARBA00023136"/>
    </source>
</evidence>
<dbReference type="InterPro" id="IPR019554">
    <property type="entry name" value="Soluble_ligand-bd"/>
</dbReference>
<dbReference type="PANTHER" id="PTHR33619">
    <property type="entry name" value="POLYSACCHARIDE EXPORT PROTEIN GFCE-RELATED"/>
    <property type="match status" value="1"/>
</dbReference>
<feature type="domain" description="Soluble ligand binding" evidence="17">
    <location>
        <begin position="365"/>
        <end position="418"/>
    </location>
</feature>
<feature type="domain" description="Polysaccharide export protein N-terminal" evidence="16">
    <location>
        <begin position="47"/>
        <end position="121"/>
    </location>
</feature>
<reference evidence="19 20" key="1">
    <citation type="journal article" date="2018" name="Sci. Rep.">
        <title>A novel species of the marine cyanobacterium Acaryochloris with a unique pigment content and lifestyle.</title>
        <authorList>
            <person name="Partensky F."/>
            <person name="Six C."/>
            <person name="Ratin M."/>
            <person name="Garczarek L."/>
            <person name="Vaulot D."/>
            <person name="Probert I."/>
            <person name="Calteau A."/>
            <person name="Gourvil P."/>
            <person name="Marie D."/>
            <person name="Grebert T."/>
            <person name="Bouchier C."/>
            <person name="Le Panse S."/>
            <person name="Gachenot M."/>
            <person name="Rodriguez F."/>
            <person name="Garrido J.L."/>
        </authorList>
    </citation>
    <scope>NUCLEOTIDE SEQUENCE [LARGE SCALE GENOMIC DNA]</scope>
    <source>
        <strain evidence="19 20">RCC1774</strain>
    </source>
</reference>
<evidence type="ECO:0000256" key="15">
    <source>
        <dbReference type="SAM" id="SignalP"/>
    </source>
</evidence>
<dbReference type="Pfam" id="PF10531">
    <property type="entry name" value="SLBB"/>
    <property type="match status" value="1"/>
</dbReference>
<evidence type="ECO:0000259" key="16">
    <source>
        <dbReference type="Pfam" id="PF02563"/>
    </source>
</evidence>
<evidence type="ECO:0000256" key="4">
    <source>
        <dbReference type="ARBA" id="ARBA00022452"/>
    </source>
</evidence>
<dbReference type="GO" id="GO:0046930">
    <property type="term" value="C:pore complex"/>
    <property type="evidence" value="ECO:0007669"/>
    <property type="project" value="UniProtKB-KW"/>
</dbReference>
<keyword evidence="7 15" id="KW-0732">Signal</keyword>
<evidence type="ECO:0000256" key="5">
    <source>
        <dbReference type="ARBA" id="ARBA00022597"/>
    </source>
</evidence>
<evidence type="ECO:0000256" key="3">
    <source>
        <dbReference type="ARBA" id="ARBA00022448"/>
    </source>
</evidence>
<dbReference type="GO" id="GO:0006811">
    <property type="term" value="P:monoatomic ion transport"/>
    <property type="evidence" value="ECO:0007669"/>
    <property type="project" value="UniProtKB-KW"/>
</dbReference>